<gene>
    <name evidence="2" type="ORF">LIER_26889</name>
</gene>
<feature type="region of interest" description="Disordered" evidence="1">
    <location>
        <begin position="121"/>
        <end position="140"/>
    </location>
</feature>
<feature type="region of interest" description="Disordered" evidence="1">
    <location>
        <begin position="147"/>
        <end position="210"/>
    </location>
</feature>
<dbReference type="AlphaFoldDB" id="A0AAV3RA93"/>
<feature type="compositionally biased region" description="Basic and acidic residues" evidence="1">
    <location>
        <begin position="1"/>
        <end position="22"/>
    </location>
</feature>
<sequence length="210" mass="23251">MLNTLKERAKAQEAEKRTRAELGEPVPLQVIPPPIPSPEAKPQQAPLVLTFAGEEEATSDMHNTRGQSSQSGHVHTMREENIPRSPNDTDLEDEDDDIVVVSSSASKRRTRASVVALEKKKENLGLGGESVEPDVTIDLEEIEKKAAEKERRRKGKGSAEEKNTESVSKKRKGIEISEPKSTWTNDNFVIDNADESSEDEKRDMGVPRAN</sequence>
<comment type="caution">
    <text evidence="2">The sequence shown here is derived from an EMBL/GenBank/DDBJ whole genome shotgun (WGS) entry which is preliminary data.</text>
</comment>
<evidence type="ECO:0000313" key="3">
    <source>
        <dbReference type="Proteomes" id="UP001454036"/>
    </source>
</evidence>
<proteinExistence type="predicted"/>
<feature type="compositionally biased region" description="Basic and acidic residues" evidence="1">
    <location>
        <begin position="157"/>
        <end position="178"/>
    </location>
</feature>
<feature type="compositionally biased region" description="Polar residues" evidence="1">
    <location>
        <begin position="60"/>
        <end position="73"/>
    </location>
</feature>
<keyword evidence="3" id="KW-1185">Reference proteome</keyword>
<accession>A0AAV3RA93</accession>
<feature type="region of interest" description="Disordered" evidence="1">
    <location>
        <begin position="57"/>
        <end position="95"/>
    </location>
</feature>
<feature type="compositionally biased region" description="Pro residues" evidence="1">
    <location>
        <begin position="30"/>
        <end position="39"/>
    </location>
</feature>
<feature type="compositionally biased region" description="Acidic residues" evidence="1">
    <location>
        <begin position="131"/>
        <end position="140"/>
    </location>
</feature>
<evidence type="ECO:0000256" key="1">
    <source>
        <dbReference type="SAM" id="MobiDB-lite"/>
    </source>
</evidence>
<organism evidence="2 3">
    <name type="scientific">Lithospermum erythrorhizon</name>
    <name type="common">Purple gromwell</name>
    <name type="synonym">Lithospermum officinale var. erythrorhizon</name>
    <dbReference type="NCBI Taxonomy" id="34254"/>
    <lineage>
        <taxon>Eukaryota</taxon>
        <taxon>Viridiplantae</taxon>
        <taxon>Streptophyta</taxon>
        <taxon>Embryophyta</taxon>
        <taxon>Tracheophyta</taxon>
        <taxon>Spermatophyta</taxon>
        <taxon>Magnoliopsida</taxon>
        <taxon>eudicotyledons</taxon>
        <taxon>Gunneridae</taxon>
        <taxon>Pentapetalae</taxon>
        <taxon>asterids</taxon>
        <taxon>lamiids</taxon>
        <taxon>Boraginales</taxon>
        <taxon>Boraginaceae</taxon>
        <taxon>Boraginoideae</taxon>
        <taxon>Lithospermeae</taxon>
        <taxon>Lithospermum</taxon>
    </lineage>
</organism>
<feature type="region of interest" description="Disordered" evidence="1">
    <location>
        <begin position="1"/>
        <end position="43"/>
    </location>
</feature>
<dbReference type="EMBL" id="BAABME010008505">
    <property type="protein sequence ID" value="GAA0173230.1"/>
    <property type="molecule type" value="Genomic_DNA"/>
</dbReference>
<evidence type="ECO:0000313" key="2">
    <source>
        <dbReference type="EMBL" id="GAA0173230.1"/>
    </source>
</evidence>
<feature type="compositionally biased region" description="Basic and acidic residues" evidence="1">
    <location>
        <begin position="199"/>
        <end position="210"/>
    </location>
</feature>
<protein>
    <submittedName>
        <fullName evidence="2">Uncharacterized protein</fullName>
    </submittedName>
</protein>
<name>A0AAV3RA93_LITER</name>
<dbReference type="Proteomes" id="UP001454036">
    <property type="component" value="Unassembled WGS sequence"/>
</dbReference>
<reference evidence="2 3" key="1">
    <citation type="submission" date="2024-01" db="EMBL/GenBank/DDBJ databases">
        <title>The complete chloroplast genome sequence of Lithospermum erythrorhizon: insights into the phylogenetic relationship among Boraginaceae species and the maternal lineages of purple gromwells.</title>
        <authorList>
            <person name="Okada T."/>
            <person name="Watanabe K."/>
        </authorList>
    </citation>
    <scope>NUCLEOTIDE SEQUENCE [LARGE SCALE GENOMIC DNA]</scope>
</reference>